<dbReference type="InterPro" id="IPR011662">
    <property type="entry name" value="Secretin/TonB_short_N"/>
</dbReference>
<name>A0ABW8F3V2_9BURK</name>
<feature type="signal peptide" evidence="4">
    <location>
        <begin position="1"/>
        <end position="22"/>
    </location>
</feature>
<evidence type="ECO:0000256" key="2">
    <source>
        <dbReference type="ARBA" id="ARBA00023136"/>
    </source>
</evidence>
<feature type="domain" description="Secretin/TonB short N-terminal" evidence="5">
    <location>
        <begin position="75"/>
        <end position="129"/>
    </location>
</feature>
<keyword evidence="3" id="KW-0998">Cell outer membrane</keyword>
<proteinExistence type="predicted"/>
<evidence type="ECO:0000256" key="1">
    <source>
        <dbReference type="ARBA" id="ARBA00022448"/>
    </source>
</evidence>
<sequence>MLALAGCLAGASLMFAMRPSFAQTIKALGQSLQSGSSVAAPTAIETSKQSPSFDFNIPTQSLAAALDRYAVITGNAVLFSSRLAAGRNASAVNGRHDAGAALEMLLQGTGLGVERLHEDGIDTFVLKPLPAQDAAGVAAATASIDEGQAASERYDALVQTRVWETLCSNERTAPGSYRALLRFRVDENGRVRLVRLLGSTGNTRRDTMLTDMLGKLVIGQPPPSSLVQPLTMLMLPQGQIAGRPCQTTVH</sequence>
<evidence type="ECO:0000313" key="7">
    <source>
        <dbReference type="Proteomes" id="UP001617427"/>
    </source>
</evidence>
<feature type="chain" id="PRO_5045420552" evidence="4">
    <location>
        <begin position="23"/>
        <end position="250"/>
    </location>
</feature>
<gene>
    <name evidence="6" type="ORF">ACIPEN_19115</name>
</gene>
<accession>A0ABW8F3V2</accession>
<keyword evidence="4" id="KW-0732">Signal</keyword>
<keyword evidence="7" id="KW-1185">Reference proteome</keyword>
<keyword evidence="2" id="KW-0472">Membrane</keyword>
<organism evidence="6 7">
    <name type="scientific">Herbaspirillum chlorophenolicum</name>
    <dbReference type="NCBI Taxonomy" id="211589"/>
    <lineage>
        <taxon>Bacteria</taxon>
        <taxon>Pseudomonadati</taxon>
        <taxon>Pseudomonadota</taxon>
        <taxon>Betaproteobacteria</taxon>
        <taxon>Burkholderiales</taxon>
        <taxon>Oxalobacteraceae</taxon>
        <taxon>Herbaspirillum</taxon>
    </lineage>
</organism>
<reference evidence="6 7" key="1">
    <citation type="submission" date="2024-10" db="EMBL/GenBank/DDBJ databases">
        <title>The Natural Products Discovery Center: Release of the First 8490 Sequenced Strains for Exploring Actinobacteria Biosynthetic Diversity.</title>
        <authorList>
            <person name="Kalkreuter E."/>
            <person name="Kautsar S.A."/>
            <person name="Yang D."/>
            <person name="Bader C.D."/>
            <person name="Teijaro C.N."/>
            <person name="Fluegel L."/>
            <person name="Davis C.M."/>
            <person name="Simpson J.R."/>
            <person name="Lauterbach L."/>
            <person name="Steele A.D."/>
            <person name="Gui C."/>
            <person name="Meng S."/>
            <person name="Li G."/>
            <person name="Viehrig K."/>
            <person name="Ye F."/>
            <person name="Su P."/>
            <person name="Kiefer A.F."/>
            <person name="Nichols A."/>
            <person name="Cepeda A.J."/>
            <person name="Yan W."/>
            <person name="Fan B."/>
            <person name="Jiang Y."/>
            <person name="Adhikari A."/>
            <person name="Zheng C.-J."/>
            <person name="Schuster L."/>
            <person name="Cowan T.M."/>
            <person name="Smanski M.J."/>
            <person name="Chevrette M.G."/>
            <person name="De Carvalho L.P.S."/>
            <person name="Shen B."/>
        </authorList>
    </citation>
    <scope>NUCLEOTIDE SEQUENCE [LARGE SCALE GENOMIC DNA]</scope>
    <source>
        <strain evidence="6 7">NPDC087045</strain>
    </source>
</reference>
<evidence type="ECO:0000256" key="3">
    <source>
        <dbReference type="ARBA" id="ARBA00023237"/>
    </source>
</evidence>
<dbReference type="EMBL" id="JBIUZV010000013">
    <property type="protein sequence ID" value="MFJ3047945.1"/>
    <property type="molecule type" value="Genomic_DNA"/>
</dbReference>
<protein>
    <submittedName>
        <fullName evidence="6">STN domain-containing protein</fullName>
    </submittedName>
</protein>
<dbReference type="Proteomes" id="UP001617427">
    <property type="component" value="Unassembled WGS sequence"/>
</dbReference>
<evidence type="ECO:0000313" key="6">
    <source>
        <dbReference type="EMBL" id="MFJ3047945.1"/>
    </source>
</evidence>
<keyword evidence="1" id="KW-0813">Transport</keyword>
<evidence type="ECO:0000256" key="4">
    <source>
        <dbReference type="SAM" id="SignalP"/>
    </source>
</evidence>
<dbReference type="SMART" id="SM00965">
    <property type="entry name" value="STN"/>
    <property type="match status" value="1"/>
</dbReference>
<dbReference type="RefSeq" id="WP_402702732.1">
    <property type="nucleotide sequence ID" value="NZ_JBIUZV010000013.1"/>
</dbReference>
<dbReference type="Gene3D" id="3.55.50.30">
    <property type="match status" value="1"/>
</dbReference>
<dbReference type="SUPFAM" id="SSF74653">
    <property type="entry name" value="TolA/TonB C-terminal domain"/>
    <property type="match status" value="1"/>
</dbReference>
<evidence type="ECO:0000259" key="5">
    <source>
        <dbReference type="SMART" id="SM00965"/>
    </source>
</evidence>
<comment type="caution">
    <text evidence="6">The sequence shown here is derived from an EMBL/GenBank/DDBJ whole genome shotgun (WGS) entry which is preliminary data.</text>
</comment>